<evidence type="ECO:0000313" key="1">
    <source>
        <dbReference type="EMBL" id="AMO22399.1"/>
    </source>
</evidence>
<dbReference type="EMBL" id="CP010951">
    <property type="protein sequence ID" value="AMO22399.1"/>
    <property type="molecule type" value="Genomic_DNA"/>
</dbReference>
<dbReference type="PATRIC" id="fig|94132.3.peg.1040"/>
<evidence type="ECO:0008006" key="3">
    <source>
        <dbReference type="Google" id="ProtNLM"/>
    </source>
</evidence>
<dbReference type="Proteomes" id="UP000070433">
    <property type="component" value="Chromosome"/>
</dbReference>
<dbReference type="InterPro" id="IPR010281">
    <property type="entry name" value="DUF885"/>
</dbReference>
<name>A0A127JR30_9BURK</name>
<keyword evidence="2" id="KW-1185">Reference proteome</keyword>
<dbReference type="RefSeq" id="WP_061496843.1">
    <property type="nucleotide sequence ID" value="NZ_CP010951.1"/>
</dbReference>
<organism evidence="1 2">
    <name type="scientific">Ramlibacter tataouinensis</name>
    <dbReference type="NCBI Taxonomy" id="94132"/>
    <lineage>
        <taxon>Bacteria</taxon>
        <taxon>Pseudomonadati</taxon>
        <taxon>Pseudomonadota</taxon>
        <taxon>Betaproteobacteria</taxon>
        <taxon>Burkholderiales</taxon>
        <taxon>Comamonadaceae</taxon>
        <taxon>Ramlibacter</taxon>
    </lineage>
</organism>
<gene>
    <name evidence="1" type="ORF">UC35_05165</name>
</gene>
<reference evidence="1 2" key="1">
    <citation type="journal article" date="2014" name="Int. J. Syst. Evol. Microbiol.">
        <title>Ramlibacter solisilvae sp. nov., isolated from forest soil, and emended description of the genus Ramlibacter.</title>
        <authorList>
            <person name="Lee H.J."/>
            <person name="Lee S.H."/>
            <person name="Lee S.S."/>
            <person name="Lee J.S."/>
            <person name="Kim Y."/>
            <person name="Kim S.C."/>
            <person name="Jeon C.O."/>
        </authorList>
    </citation>
    <scope>NUCLEOTIDE SEQUENCE [LARGE SCALE GENOMIC DNA]</scope>
    <source>
        <strain evidence="1 2">5-10</strain>
    </source>
</reference>
<evidence type="ECO:0000313" key="2">
    <source>
        <dbReference type="Proteomes" id="UP000070433"/>
    </source>
</evidence>
<dbReference type="Pfam" id="PF05960">
    <property type="entry name" value="DUF885"/>
    <property type="match status" value="1"/>
</dbReference>
<protein>
    <recommendedName>
        <fullName evidence="3">DUF885 domain-containing protein</fullName>
    </recommendedName>
</protein>
<dbReference type="PANTHER" id="PTHR33361:SF16">
    <property type="entry name" value="DUF885 DOMAIN-CONTAINING PROTEIN"/>
    <property type="match status" value="1"/>
</dbReference>
<dbReference type="AlphaFoldDB" id="A0A127JR30"/>
<dbReference type="PANTHER" id="PTHR33361">
    <property type="entry name" value="GLR0591 PROTEIN"/>
    <property type="match status" value="1"/>
</dbReference>
<proteinExistence type="predicted"/>
<dbReference type="OrthoDB" id="9760040at2"/>
<accession>A0A127JR30</accession>
<sequence length="601" mass="67377">MHDTRLTRRALNAGLATSLVLGPALGRAATAVADSEAARRLALLADRYYEETQALFPLDATENTGNPKYEAALEIEIAPAHLARQRRLYERTTRQLAAIPREPLDADSRLTHELLAYELADRRRGLDYPWHLLPLNHMDSVPVKLSQWAAGDAAQPMTTVAHYEHFLARLKKLPAWVDQAIANMKQGIAQQVTLPRPLVERTLPQLDALLPADPAQSPYLAGTRKFPAAIGEADRRRIAARYQAVVQGSVTPAVARLRKFMAETYLPAARTTAGLGDVPGGRDWYRMLVASRTTTRMTPHEIHELGLKEVARIRGEMDQLKSKFSFNGSVDEFIASINSRPELYPFKSEEEVLAAYRAIDARVRPGLPRLFERAPKAALEIKPVEPIRRATASDHYVPPAADGSRPGVFYVVVDDPAKYRSATMTALFLHEGQPGHHYQIALQREMARTRYRQNTYYDAYGEGWALYAESLGGELGVYDDPVAYLGRLFAELHRALRLVVDTGLHDKGWSREQTIAFLREKEGSTARAAQRATERYMAWPGQALAYKVGELKILALRERARQALGPRFDIRRFHTQVLGEGSMPLSMLEAKVERWIAAVQR</sequence>